<organism evidence="2 3">
    <name type="scientific">Pristionchus pacificus</name>
    <name type="common">Parasitic nematode worm</name>
    <dbReference type="NCBI Taxonomy" id="54126"/>
    <lineage>
        <taxon>Eukaryota</taxon>
        <taxon>Metazoa</taxon>
        <taxon>Ecdysozoa</taxon>
        <taxon>Nematoda</taxon>
        <taxon>Chromadorea</taxon>
        <taxon>Rhabditida</taxon>
        <taxon>Rhabditina</taxon>
        <taxon>Diplogasteromorpha</taxon>
        <taxon>Diplogasteroidea</taxon>
        <taxon>Neodiplogasteridae</taxon>
        <taxon>Pristionchus</taxon>
    </lineage>
</organism>
<dbReference type="AlphaFoldDB" id="A0A2A6C5M4"/>
<evidence type="ECO:0000256" key="1">
    <source>
        <dbReference type="SAM" id="MobiDB-lite"/>
    </source>
</evidence>
<dbReference type="Proteomes" id="UP000005239">
    <property type="component" value="Unassembled WGS sequence"/>
</dbReference>
<sequence length="85" mass="9150">MSISPSPSSLLSSTRSKQQQRSPACRVLFPDAVAKAGPLSPCSAEMRLRPQLMPRKRPASAPLPPIEVGSLIHSTLVPLRSILNH</sequence>
<name>A0A2A6C5M4_PRIPA</name>
<accession>A0A8R1UE74</accession>
<keyword evidence="3" id="KW-1185">Reference proteome</keyword>
<accession>A0A2A6C5M4</accession>
<evidence type="ECO:0000313" key="2">
    <source>
        <dbReference type="EnsemblMetazoa" id="PPA18050.1"/>
    </source>
</evidence>
<reference evidence="3" key="1">
    <citation type="journal article" date="2008" name="Nat. Genet.">
        <title>The Pristionchus pacificus genome provides a unique perspective on nematode lifestyle and parasitism.</title>
        <authorList>
            <person name="Dieterich C."/>
            <person name="Clifton S.W."/>
            <person name="Schuster L.N."/>
            <person name="Chinwalla A."/>
            <person name="Delehaunty K."/>
            <person name="Dinkelacker I."/>
            <person name="Fulton L."/>
            <person name="Fulton R."/>
            <person name="Godfrey J."/>
            <person name="Minx P."/>
            <person name="Mitreva M."/>
            <person name="Roeseler W."/>
            <person name="Tian H."/>
            <person name="Witte H."/>
            <person name="Yang S.P."/>
            <person name="Wilson R.K."/>
            <person name="Sommer R.J."/>
        </authorList>
    </citation>
    <scope>NUCLEOTIDE SEQUENCE [LARGE SCALE GENOMIC DNA]</scope>
    <source>
        <strain evidence="3">PS312</strain>
    </source>
</reference>
<gene>
    <name evidence="2" type="primary">WBGene00107604</name>
</gene>
<feature type="region of interest" description="Disordered" evidence="1">
    <location>
        <begin position="1"/>
        <end position="24"/>
    </location>
</feature>
<feature type="compositionally biased region" description="Low complexity" evidence="1">
    <location>
        <begin position="1"/>
        <end position="23"/>
    </location>
</feature>
<evidence type="ECO:0000313" key="3">
    <source>
        <dbReference type="Proteomes" id="UP000005239"/>
    </source>
</evidence>
<dbReference type="EnsemblMetazoa" id="PPA18050.1">
    <property type="protein sequence ID" value="PPA18050.1"/>
    <property type="gene ID" value="WBGene00107604"/>
</dbReference>
<protein>
    <submittedName>
        <fullName evidence="2">Uncharacterized protein</fullName>
    </submittedName>
</protein>
<reference evidence="2" key="2">
    <citation type="submission" date="2022-06" db="UniProtKB">
        <authorList>
            <consortium name="EnsemblMetazoa"/>
        </authorList>
    </citation>
    <scope>IDENTIFICATION</scope>
    <source>
        <strain evidence="2">PS312</strain>
    </source>
</reference>
<proteinExistence type="predicted"/>